<keyword evidence="3" id="KW-0963">Cytoplasm</keyword>
<evidence type="ECO:0000256" key="11">
    <source>
        <dbReference type="ARBA" id="ARBA00054529"/>
    </source>
</evidence>
<keyword evidence="8 15" id="KW-0862">Zinc</keyword>
<dbReference type="PANTHER" id="PTHR43660:SF1">
    <property type="entry name" value="DIPEPTIDYL CARBOXYPEPTIDASE"/>
    <property type="match status" value="1"/>
</dbReference>
<dbReference type="GO" id="GO:0004180">
    <property type="term" value="F:carboxypeptidase activity"/>
    <property type="evidence" value="ECO:0007669"/>
    <property type="project" value="UniProtKB-KW"/>
</dbReference>
<comment type="similarity">
    <text evidence="2 15">Belongs to the peptidase M3 family.</text>
</comment>
<dbReference type="EC" id="3.4.15.5" evidence="12"/>
<comment type="cofactor">
    <cofactor evidence="15">
        <name>Zn(2+)</name>
        <dbReference type="ChEBI" id="CHEBI:29105"/>
    </cofactor>
    <text evidence="15">Binds 1 zinc ion.</text>
</comment>
<dbReference type="FunFam" id="3.40.390.10:FF:000009">
    <property type="entry name" value="Oligopeptidase A"/>
    <property type="match status" value="1"/>
</dbReference>
<keyword evidence="9 15" id="KW-0482">Metalloprotease</keyword>
<reference evidence="18 19" key="1">
    <citation type="submission" date="2019-09" db="EMBL/GenBank/DDBJ databases">
        <title>Arenimonas chukotkensis sp. nov., a bacterium isolated from Chukotka hot spring, Arctic region, Russia.</title>
        <authorList>
            <person name="Zayulina K.S."/>
            <person name="Prokofeva M.I."/>
            <person name="Elcheninov A.G."/>
            <person name="Novikov A."/>
            <person name="Kochetkova T.V."/>
            <person name="Kublanov I.V."/>
        </authorList>
    </citation>
    <scope>NUCLEOTIDE SEQUENCE [LARGE SCALE GENOMIC DNA]</scope>
    <source>
        <strain evidence="18 19">3729k</strain>
    </source>
</reference>
<keyword evidence="6 15" id="KW-0479">Metal-binding</keyword>
<dbReference type="Gene3D" id="1.10.1370.40">
    <property type="match status" value="1"/>
</dbReference>
<dbReference type="Gene3D" id="1.10.1370.10">
    <property type="entry name" value="Neurolysin, domain 3"/>
    <property type="match status" value="1"/>
</dbReference>
<evidence type="ECO:0000256" key="15">
    <source>
        <dbReference type="RuleBase" id="RU003435"/>
    </source>
</evidence>
<evidence type="ECO:0000256" key="9">
    <source>
        <dbReference type="ARBA" id="ARBA00023049"/>
    </source>
</evidence>
<comment type="caution">
    <text evidence="18">The sequence shown here is derived from an EMBL/GenBank/DDBJ whole genome shotgun (WGS) entry which is preliminary data.</text>
</comment>
<accession>A0A5B2Z8F0</accession>
<evidence type="ECO:0000256" key="2">
    <source>
        <dbReference type="ARBA" id="ARBA00006040"/>
    </source>
</evidence>
<evidence type="ECO:0000256" key="12">
    <source>
        <dbReference type="ARBA" id="ARBA00066668"/>
    </source>
</evidence>
<gene>
    <name evidence="18" type="ORF">F0415_09070</name>
</gene>
<evidence type="ECO:0000256" key="13">
    <source>
        <dbReference type="ARBA" id="ARBA00070755"/>
    </source>
</evidence>
<dbReference type="AlphaFoldDB" id="A0A5B2Z8F0"/>
<evidence type="ECO:0000256" key="10">
    <source>
        <dbReference type="ARBA" id="ARBA00052506"/>
    </source>
</evidence>
<evidence type="ECO:0000256" key="16">
    <source>
        <dbReference type="SAM" id="SignalP"/>
    </source>
</evidence>
<dbReference type="CDD" id="cd06456">
    <property type="entry name" value="M3A_DCP"/>
    <property type="match status" value="1"/>
</dbReference>
<evidence type="ECO:0000256" key="6">
    <source>
        <dbReference type="ARBA" id="ARBA00022723"/>
    </source>
</evidence>
<keyword evidence="5 15" id="KW-0645">Protease</keyword>
<evidence type="ECO:0000256" key="5">
    <source>
        <dbReference type="ARBA" id="ARBA00022670"/>
    </source>
</evidence>
<dbReference type="Pfam" id="PF01432">
    <property type="entry name" value="Peptidase_M3"/>
    <property type="match status" value="1"/>
</dbReference>
<keyword evidence="19" id="KW-1185">Reference proteome</keyword>
<evidence type="ECO:0000256" key="3">
    <source>
        <dbReference type="ARBA" id="ARBA00022490"/>
    </source>
</evidence>
<evidence type="ECO:0000256" key="1">
    <source>
        <dbReference type="ARBA" id="ARBA00004496"/>
    </source>
</evidence>
<evidence type="ECO:0000313" key="18">
    <source>
        <dbReference type="EMBL" id="KAA2284466.1"/>
    </source>
</evidence>
<dbReference type="InterPro" id="IPR034005">
    <property type="entry name" value="M3A_DCP"/>
</dbReference>
<dbReference type="Proteomes" id="UP000322165">
    <property type="component" value="Unassembled WGS sequence"/>
</dbReference>
<dbReference type="SUPFAM" id="SSF55486">
    <property type="entry name" value="Metalloproteases ('zincins'), catalytic domain"/>
    <property type="match status" value="1"/>
</dbReference>
<dbReference type="EMBL" id="VUOD01000006">
    <property type="protein sequence ID" value="KAA2284466.1"/>
    <property type="molecule type" value="Genomic_DNA"/>
</dbReference>
<feature type="chain" id="PRO_5022869310" description="Dipeptidyl carboxypeptidase" evidence="16">
    <location>
        <begin position="24"/>
        <end position="718"/>
    </location>
</feature>
<dbReference type="Gene3D" id="3.40.390.10">
    <property type="entry name" value="Collagenase (Catalytic Domain)"/>
    <property type="match status" value="1"/>
</dbReference>
<dbReference type="GO" id="GO:0046872">
    <property type="term" value="F:metal ion binding"/>
    <property type="evidence" value="ECO:0007669"/>
    <property type="project" value="UniProtKB-UniRule"/>
</dbReference>
<dbReference type="InterPro" id="IPR001567">
    <property type="entry name" value="Pept_M3A_M3B_dom"/>
</dbReference>
<dbReference type="PANTHER" id="PTHR43660">
    <property type="entry name" value="DIPEPTIDYL CARBOXYPEPTIDASE"/>
    <property type="match status" value="1"/>
</dbReference>
<dbReference type="RefSeq" id="WP_149860899.1">
    <property type="nucleotide sequence ID" value="NZ_VUOD01000006.1"/>
</dbReference>
<comment type="catalytic activity">
    <reaction evidence="10">
        <text>Hydrolysis of unblocked, C-terminal dipeptides from oligopeptides, with broad specificity. Does not hydrolyze bonds in which P1' is Pro, or both P1 and P1' are Gly.</text>
        <dbReference type="EC" id="3.4.15.5"/>
    </reaction>
</comment>
<sequence>MTRKLSLALAIALALGAPAAALADAGPAKAVTPAEADNPFFQASTLPYQAPRFDLIKDEHYGPALEAGMAAHRAEIEAIADDPAPPSFDNTIVAMEKSGALLNRTAAVFYNLAGAHTNPTIQKTQAEMAPKFAAHQDAILLNGKLFERVKTLYDQRDGLGLDAESRRLLERYYIEFVRAGAKLSDADKETLKAINAELASLATQFGQNVLKEVNASAVLVEDAAELAGLPAEAVTAAAEAAKAAGHEGKCLIALQNTSGQPPLAYLQNRELRKRIMAASLARGARGNEFDNREIVARVARLRAERAALLGYDSHAAYVLEDETAGSVEAVNKLLGDLAPAAVANARREAAEMQAIIDAEGGGFQLEAADWAYYAEKLRKQKYDFDESQLRPYFELNSVLENGVFYAANQLYGLSFKERKDIPVYHPDVRVWEVFDADGSPLGLFYGDFYARPSKRGGAWMNAYVPQNGLTGAKPVVANHQNIPKPADGQPTLMSFDEVTTMFHEFGHALHGLFSKVKYPQFAGTSVPRDFVEYPSQVNEMWATWPSVLANYAKHYQTGEPIPQDLLDKVLAAEQYGQGHATTEYLAAAILDQHWHQLGPDQVPTDTLAFEAQALKAAGLDYPPVPPRYRSTYFSHIMGGYSAGYYAYIWSEVLDADSVEWFKENGGLKRENGDHFRTTLLSRGGSADAMQLFRNFRGRDPEVGPLLKRRGLDTAASTD</sequence>
<name>A0A5B2Z8F0_9GAMM</name>
<dbReference type="GO" id="GO:0005829">
    <property type="term" value="C:cytosol"/>
    <property type="evidence" value="ECO:0007669"/>
    <property type="project" value="TreeGrafter"/>
</dbReference>
<evidence type="ECO:0000259" key="17">
    <source>
        <dbReference type="Pfam" id="PF01432"/>
    </source>
</evidence>
<reference evidence="18 19" key="2">
    <citation type="submission" date="2019-09" db="EMBL/GenBank/DDBJ databases">
        <authorList>
            <person name="Mazur A."/>
        </authorList>
    </citation>
    <scope>NUCLEOTIDE SEQUENCE [LARGE SCALE GENOMIC DNA]</scope>
    <source>
        <strain evidence="18 19">3729k</strain>
    </source>
</reference>
<evidence type="ECO:0000313" key="19">
    <source>
        <dbReference type="Proteomes" id="UP000322165"/>
    </source>
</evidence>
<keyword evidence="16" id="KW-0732">Signal</keyword>
<dbReference type="GO" id="GO:0004222">
    <property type="term" value="F:metalloendopeptidase activity"/>
    <property type="evidence" value="ECO:0007669"/>
    <property type="project" value="InterPro"/>
</dbReference>
<keyword evidence="4" id="KW-0121">Carboxypeptidase</keyword>
<comment type="subcellular location">
    <subcellularLocation>
        <location evidence="1">Cytoplasm</location>
    </subcellularLocation>
</comment>
<dbReference type="FunFam" id="1.10.1370.40:FF:000001">
    <property type="entry name" value="Dipeptidyl carboxypeptidase II"/>
    <property type="match status" value="1"/>
</dbReference>
<feature type="domain" description="Peptidase M3A/M3B catalytic" evidence="17">
    <location>
        <begin position="263"/>
        <end position="710"/>
    </location>
</feature>
<dbReference type="InterPro" id="IPR045090">
    <property type="entry name" value="Pept_M3A_M3B"/>
</dbReference>
<evidence type="ECO:0000256" key="7">
    <source>
        <dbReference type="ARBA" id="ARBA00022801"/>
    </source>
</evidence>
<evidence type="ECO:0000256" key="8">
    <source>
        <dbReference type="ARBA" id="ARBA00022833"/>
    </source>
</evidence>
<dbReference type="InterPro" id="IPR024077">
    <property type="entry name" value="Neurolysin/TOP_dom2"/>
</dbReference>
<proteinExistence type="inferred from homology"/>
<keyword evidence="7 15" id="KW-0378">Hydrolase</keyword>
<dbReference type="InterPro" id="IPR024079">
    <property type="entry name" value="MetalloPept_cat_dom_sf"/>
</dbReference>
<feature type="signal peptide" evidence="16">
    <location>
        <begin position="1"/>
        <end position="23"/>
    </location>
</feature>
<dbReference type="GO" id="GO:0006508">
    <property type="term" value="P:proteolysis"/>
    <property type="evidence" value="ECO:0007669"/>
    <property type="project" value="UniProtKB-KW"/>
</dbReference>
<comment type="function">
    <text evidence="11">Removes dipeptides from the C-termini of N-blocked tripeptides, tetrapeptides and larger peptides.</text>
</comment>
<evidence type="ECO:0000256" key="14">
    <source>
        <dbReference type="ARBA" id="ARBA00075608"/>
    </source>
</evidence>
<organism evidence="18 19">
    <name type="scientific">Arenimonas fontis</name>
    <dbReference type="NCBI Taxonomy" id="2608255"/>
    <lineage>
        <taxon>Bacteria</taxon>
        <taxon>Pseudomonadati</taxon>
        <taxon>Pseudomonadota</taxon>
        <taxon>Gammaproteobacteria</taxon>
        <taxon>Lysobacterales</taxon>
        <taxon>Lysobacteraceae</taxon>
        <taxon>Arenimonas</taxon>
    </lineage>
</organism>
<protein>
    <recommendedName>
        <fullName evidence="13">Dipeptidyl carboxypeptidase</fullName>
        <ecNumber evidence="12">3.4.15.5</ecNumber>
    </recommendedName>
    <alternativeName>
        <fullName evidence="14">Peptidyl-dipeptidase Dcp</fullName>
    </alternativeName>
</protein>
<dbReference type="GO" id="GO:0008241">
    <property type="term" value="F:peptidyl-dipeptidase activity"/>
    <property type="evidence" value="ECO:0007669"/>
    <property type="project" value="UniProtKB-EC"/>
</dbReference>
<evidence type="ECO:0000256" key="4">
    <source>
        <dbReference type="ARBA" id="ARBA00022645"/>
    </source>
</evidence>